<evidence type="ECO:0000256" key="1">
    <source>
        <dbReference type="SAM" id="MobiDB-lite"/>
    </source>
</evidence>
<reference evidence="2 3" key="1">
    <citation type="submission" date="2019-02" db="EMBL/GenBank/DDBJ databases">
        <title>Dyella amyloliquefaciens sp. nov., isolated from forest soil.</title>
        <authorList>
            <person name="Gao Z.-H."/>
            <person name="Qiu L.-H."/>
        </authorList>
    </citation>
    <scope>NUCLEOTIDE SEQUENCE [LARGE SCALE GENOMIC DNA]</scope>
    <source>
        <strain evidence="2 3">KACC 12747</strain>
    </source>
</reference>
<dbReference type="Proteomes" id="UP000291822">
    <property type="component" value="Unassembled WGS sequence"/>
</dbReference>
<evidence type="ECO:0000313" key="3">
    <source>
        <dbReference type="Proteomes" id="UP000291822"/>
    </source>
</evidence>
<name>A0A4R0YNV8_9GAMM</name>
<feature type="compositionally biased region" description="Acidic residues" evidence="1">
    <location>
        <begin position="69"/>
        <end position="82"/>
    </location>
</feature>
<dbReference type="RefSeq" id="WP_131412530.1">
    <property type="nucleotide sequence ID" value="NZ_SJTG01000005.1"/>
</dbReference>
<dbReference type="EMBL" id="SJTG01000005">
    <property type="protein sequence ID" value="TCI07277.1"/>
    <property type="molecule type" value="Genomic_DNA"/>
</dbReference>
<organism evidence="2 3">
    <name type="scientific">Dyella soli</name>
    <dbReference type="NCBI Taxonomy" id="522319"/>
    <lineage>
        <taxon>Bacteria</taxon>
        <taxon>Pseudomonadati</taxon>
        <taxon>Pseudomonadota</taxon>
        <taxon>Gammaproteobacteria</taxon>
        <taxon>Lysobacterales</taxon>
        <taxon>Rhodanobacteraceae</taxon>
        <taxon>Dyella</taxon>
    </lineage>
</organism>
<feature type="region of interest" description="Disordered" evidence="1">
    <location>
        <begin position="59"/>
        <end position="105"/>
    </location>
</feature>
<dbReference type="AlphaFoldDB" id="A0A4R0YNV8"/>
<protein>
    <submittedName>
        <fullName evidence="2">Uncharacterized protein</fullName>
    </submittedName>
</protein>
<accession>A0A4R0YNV8</accession>
<proteinExistence type="predicted"/>
<feature type="compositionally biased region" description="Basic and acidic residues" evidence="1">
    <location>
        <begin position="94"/>
        <end position="105"/>
    </location>
</feature>
<sequence length="105" mass="11441">MSDVIELLERMGADAELRHATSEELAQVVADTQVDAALGAAIIARSTAELYALLHQGPMFHVQTNPGKEEEEEEEEGDEEEEKPSQRKGAHAALRADDRTSTALN</sequence>
<evidence type="ECO:0000313" key="2">
    <source>
        <dbReference type="EMBL" id="TCI07277.1"/>
    </source>
</evidence>
<gene>
    <name evidence="2" type="ORF">EZM97_32280</name>
</gene>
<keyword evidence="3" id="KW-1185">Reference proteome</keyword>
<comment type="caution">
    <text evidence="2">The sequence shown here is derived from an EMBL/GenBank/DDBJ whole genome shotgun (WGS) entry which is preliminary data.</text>
</comment>